<dbReference type="AlphaFoldDB" id="X1S5W0"/>
<proteinExistence type="predicted"/>
<sequence length="101" mass="12001">MTEKEFIKKIESIDWEIDILKKKREILIEIFCRTNAKFLEGDQVYWSNMPVFIRGIHRIDYSEEKVNIYYSIGSLLKSGEMLKDSYLGNVPENQLSKYKNS</sequence>
<name>X1S5W0_9ZZZZ</name>
<gene>
    <name evidence="1" type="ORF">S12H4_18173</name>
</gene>
<evidence type="ECO:0000313" key="1">
    <source>
        <dbReference type="EMBL" id="GAI74471.1"/>
    </source>
</evidence>
<comment type="caution">
    <text evidence="1">The sequence shown here is derived from an EMBL/GenBank/DDBJ whole genome shotgun (WGS) entry which is preliminary data.</text>
</comment>
<accession>X1S5W0</accession>
<reference evidence="1" key="1">
    <citation type="journal article" date="2014" name="Front. Microbiol.">
        <title>High frequency of phylogenetically diverse reductive dehalogenase-homologous genes in deep subseafloor sedimentary metagenomes.</title>
        <authorList>
            <person name="Kawai M."/>
            <person name="Futagami T."/>
            <person name="Toyoda A."/>
            <person name="Takaki Y."/>
            <person name="Nishi S."/>
            <person name="Hori S."/>
            <person name="Arai W."/>
            <person name="Tsubouchi T."/>
            <person name="Morono Y."/>
            <person name="Uchiyama I."/>
            <person name="Ito T."/>
            <person name="Fujiyama A."/>
            <person name="Inagaki F."/>
            <person name="Takami H."/>
        </authorList>
    </citation>
    <scope>NUCLEOTIDE SEQUENCE</scope>
    <source>
        <strain evidence="1">Expedition CK06-06</strain>
    </source>
</reference>
<protein>
    <submittedName>
        <fullName evidence="1">Uncharacterized protein</fullName>
    </submittedName>
</protein>
<dbReference type="EMBL" id="BARW01008954">
    <property type="protein sequence ID" value="GAI74471.1"/>
    <property type="molecule type" value="Genomic_DNA"/>
</dbReference>
<organism evidence="1">
    <name type="scientific">marine sediment metagenome</name>
    <dbReference type="NCBI Taxonomy" id="412755"/>
    <lineage>
        <taxon>unclassified sequences</taxon>
        <taxon>metagenomes</taxon>
        <taxon>ecological metagenomes</taxon>
    </lineage>
</organism>